<dbReference type="AlphaFoldDB" id="R0LDX7"/>
<protein>
    <submittedName>
        <fullName evidence="1">Uncharacterized protein</fullName>
    </submittedName>
</protein>
<name>R0LDX7_ANAPL</name>
<keyword evidence="2" id="KW-1185">Reference proteome</keyword>
<organism evidence="1 2">
    <name type="scientific">Anas platyrhynchos</name>
    <name type="common">Mallard</name>
    <name type="synonym">Anas boschas</name>
    <dbReference type="NCBI Taxonomy" id="8839"/>
    <lineage>
        <taxon>Eukaryota</taxon>
        <taxon>Metazoa</taxon>
        <taxon>Chordata</taxon>
        <taxon>Craniata</taxon>
        <taxon>Vertebrata</taxon>
        <taxon>Euteleostomi</taxon>
        <taxon>Archelosauria</taxon>
        <taxon>Archosauria</taxon>
        <taxon>Dinosauria</taxon>
        <taxon>Saurischia</taxon>
        <taxon>Theropoda</taxon>
        <taxon>Coelurosauria</taxon>
        <taxon>Aves</taxon>
        <taxon>Neognathae</taxon>
        <taxon>Galloanserae</taxon>
        <taxon>Anseriformes</taxon>
        <taxon>Anatidae</taxon>
        <taxon>Anatinae</taxon>
        <taxon>Anas</taxon>
    </lineage>
</organism>
<sequence length="97" mass="10903">MLESFSSSLAVQGLIGNTFWIKLNIETTIDLVRSDRESANSGSKQKFMRTLRKFSEMPEVSRNELLAGISRQNVQCVFKYNGDVLCRSPAKWLIAGS</sequence>
<reference evidence="2" key="1">
    <citation type="journal article" date="2013" name="Nat. Genet.">
        <title>The duck genome and transcriptome provide insight into an avian influenza virus reservoir species.</title>
        <authorList>
            <person name="Huang Y."/>
            <person name="Li Y."/>
            <person name="Burt D.W."/>
            <person name="Chen H."/>
            <person name="Zhang Y."/>
            <person name="Qian W."/>
            <person name="Kim H."/>
            <person name="Gan S."/>
            <person name="Zhao Y."/>
            <person name="Li J."/>
            <person name="Yi K."/>
            <person name="Feng H."/>
            <person name="Zhu P."/>
            <person name="Li B."/>
            <person name="Liu Q."/>
            <person name="Fairley S."/>
            <person name="Magor K.E."/>
            <person name="Du Z."/>
            <person name="Hu X."/>
            <person name="Goodman L."/>
            <person name="Tafer H."/>
            <person name="Vignal A."/>
            <person name="Lee T."/>
            <person name="Kim K.W."/>
            <person name="Sheng Z."/>
            <person name="An Y."/>
            <person name="Searle S."/>
            <person name="Herrero J."/>
            <person name="Groenen M.A."/>
            <person name="Crooijmans R.P."/>
            <person name="Faraut T."/>
            <person name="Cai Q."/>
            <person name="Webster R.G."/>
            <person name="Aldridge J.R."/>
            <person name="Warren W.C."/>
            <person name="Bartschat S."/>
            <person name="Kehr S."/>
            <person name="Marz M."/>
            <person name="Stadler P.F."/>
            <person name="Smith J."/>
            <person name="Kraus R.H."/>
            <person name="Zhao Y."/>
            <person name="Ren L."/>
            <person name="Fei J."/>
            <person name="Morisson M."/>
            <person name="Kaiser P."/>
            <person name="Griffin D.K."/>
            <person name="Rao M."/>
            <person name="Pitel F."/>
            <person name="Wang J."/>
            <person name="Li N."/>
        </authorList>
    </citation>
    <scope>NUCLEOTIDE SEQUENCE [LARGE SCALE GENOMIC DNA]</scope>
</reference>
<dbReference type="Proteomes" id="UP000296049">
    <property type="component" value="Unassembled WGS sequence"/>
</dbReference>
<accession>R0LDX7</accession>
<gene>
    <name evidence="1" type="ORF">Anapl_17116</name>
</gene>
<dbReference type="EMBL" id="KB743489">
    <property type="protein sequence ID" value="EOA98467.1"/>
    <property type="molecule type" value="Genomic_DNA"/>
</dbReference>
<evidence type="ECO:0000313" key="1">
    <source>
        <dbReference type="EMBL" id="EOA98467.1"/>
    </source>
</evidence>
<proteinExistence type="predicted"/>
<evidence type="ECO:0000313" key="2">
    <source>
        <dbReference type="Proteomes" id="UP000296049"/>
    </source>
</evidence>